<evidence type="ECO:0000313" key="8">
    <source>
        <dbReference type="EMBL" id="ABK99607.1"/>
    </source>
</evidence>
<feature type="transmembrane region" description="Helical" evidence="6">
    <location>
        <begin position="39"/>
        <end position="57"/>
    </location>
</feature>
<dbReference type="Proteomes" id="UP000006732">
    <property type="component" value="Chromosome"/>
</dbReference>
<dbReference type="RefSeq" id="WP_011735873.1">
    <property type="nucleotide sequence ID" value="NC_008609.1"/>
</dbReference>
<evidence type="ECO:0000259" key="7">
    <source>
        <dbReference type="Pfam" id="PF00892"/>
    </source>
</evidence>
<evidence type="ECO:0000256" key="3">
    <source>
        <dbReference type="ARBA" id="ARBA00022692"/>
    </source>
</evidence>
<feature type="transmembrane region" description="Helical" evidence="6">
    <location>
        <begin position="126"/>
        <end position="145"/>
    </location>
</feature>
<keyword evidence="4 6" id="KW-1133">Transmembrane helix</keyword>
<keyword evidence="9" id="KW-1185">Reference proteome</keyword>
<feature type="transmembrane region" description="Helical" evidence="6">
    <location>
        <begin position="249"/>
        <end position="268"/>
    </location>
</feature>
<keyword evidence="3 6" id="KW-0812">Transmembrane</keyword>
<dbReference type="Pfam" id="PF00892">
    <property type="entry name" value="EamA"/>
    <property type="match status" value="2"/>
</dbReference>
<dbReference type="KEGG" id="ppd:Ppro_1999"/>
<dbReference type="SUPFAM" id="SSF103481">
    <property type="entry name" value="Multidrug resistance efflux transporter EmrE"/>
    <property type="match status" value="2"/>
</dbReference>
<evidence type="ECO:0000256" key="1">
    <source>
        <dbReference type="ARBA" id="ARBA00004141"/>
    </source>
</evidence>
<dbReference type="AlphaFoldDB" id="A1AQI7"/>
<evidence type="ECO:0000256" key="5">
    <source>
        <dbReference type="ARBA" id="ARBA00023136"/>
    </source>
</evidence>
<evidence type="ECO:0000313" key="9">
    <source>
        <dbReference type="Proteomes" id="UP000006732"/>
    </source>
</evidence>
<dbReference type="InterPro" id="IPR037185">
    <property type="entry name" value="EmrE-like"/>
</dbReference>
<evidence type="ECO:0000256" key="4">
    <source>
        <dbReference type="ARBA" id="ARBA00022989"/>
    </source>
</evidence>
<proteinExistence type="inferred from homology"/>
<feature type="transmembrane region" description="Helical" evidence="6">
    <location>
        <begin position="216"/>
        <end position="237"/>
    </location>
</feature>
<dbReference type="GO" id="GO:0016020">
    <property type="term" value="C:membrane"/>
    <property type="evidence" value="ECO:0007669"/>
    <property type="project" value="UniProtKB-SubCell"/>
</dbReference>
<evidence type="ECO:0000256" key="2">
    <source>
        <dbReference type="ARBA" id="ARBA00007362"/>
    </source>
</evidence>
<dbReference type="InterPro" id="IPR050638">
    <property type="entry name" value="AA-Vitamin_Transporters"/>
</dbReference>
<feature type="transmembrane region" description="Helical" evidence="6">
    <location>
        <begin position="274"/>
        <end position="291"/>
    </location>
</feature>
<feature type="transmembrane region" description="Helical" evidence="6">
    <location>
        <begin position="186"/>
        <end position="204"/>
    </location>
</feature>
<evidence type="ECO:0000256" key="6">
    <source>
        <dbReference type="SAM" id="Phobius"/>
    </source>
</evidence>
<dbReference type="InterPro" id="IPR000620">
    <property type="entry name" value="EamA_dom"/>
</dbReference>
<feature type="domain" description="EamA" evidence="7">
    <location>
        <begin position="7"/>
        <end position="140"/>
    </location>
</feature>
<gene>
    <name evidence="8" type="ordered locus">Ppro_1999</name>
</gene>
<comment type="subcellular location">
    <subcellularLocation>
        <location evidence="1">Membrane</location>
        <topology evidence="1">Multi-pass membrane protein</topology>
    </subcellularLocation>
</comment>
<dbReference type="PANTHER" id="PTHR32322:SF2">
    <property type="entry name" value="EAMA DOMAIN-CONTAINING PROTEIN"/>
    <property type="match status" value="1"/>
</dbReference>
<feature type="transmembrane region" description="Helical" evidence="6">
    <location>
        <begin position="69"/>
        <end position="90"/>
    </location>
</feature>
<feature type="transmembrane region" description="Helical" evidence="6">
    <location>
        <begin position="96"/>
        <end position="117"/>
    </location>
</feature>
<dbReference type="HOGENOM" id="CLU_033863_4_4_7"/>
<organism evidence="8 9">
    <name type="scientific">Pelobacter propionicus (strain DSM 2379 / NBRC 103807 / OttBd1)</name>
    <dbReference type="NCBI Taxonomy" id="338966"/>
    <lineage>
        <taxon>Bacteria</taxon>
        <taxon>Pseudomonadati</taxon>
        <taxon>Thermodesulfobacteriota</taxon>
        <taxon>Desulfuromonadia</taxon>
        <taxon>Desulfuromonadales</taxon>
        <taxon>Desulfuromonadaceae</taxon>
        <taxon>Pelobacter</taxon>
    </lineage>
</organism>
<dbReference type="STRING" id="338966.Ppro_1999"/>
<feature type="transmembrane region" description="Helical" evidence="6">
    <location>
        <begin position="157"/>
        <end position="174"/>
    </location>
</feature>
<sequence length="293" mass="32033">MRLSRSPYILLVLSSLIWSGNFVVGRGLRGAVPPISLAFWRWAVALAILLPLSWPILRRQWPLLRRNWRLLALNGLLGVAGFNTLLYIALQSTTATNALLIDSTIPVFIALLSWLFGEGALTRRQLLGVLVSLAGVITIICRADVRSLVSFQANRGDLWVLLAVVCWALYTVLLRRLPDGAHPLGVLTVMVMVGLLGLAPFYFWELGQGGRVLLTAPVVVGLAYVGLFASVLAFIMWNRAVVQVGANRAGLFVHLMPLFGTILSVLFLGESFHLFHLSGMALIFSGIYLTTSG</sequence>
<protein>
    <recommendedName>
        <fullName evidence="7">EamA domain-containing protein</fullName>
    </recommendedName>
</protein>
<dbReference type="PANTHER" id="PTHR32322">
    <property type="entry name" value="INNER MEMBRANE TRANSPORTER"/>
    <property type="match status" value="1"/>
</dbReference>
<accession>A1AQI7</accession>
<reference evidence="8 9" key="1">
    <citation type="submission" date="2006-10" db="EMBL/GenBank/DDBJ databases">
        <title>Complete sequence of chromosome of Pelobacter propionicus DSM 2379.</title>
        <authorList>
            <consortium name="US DOE Joint Genome Institute"/>
            <person name="Copeland A."/>
            <person name="Lucas S."/>
            <person name="Lapidus A."/>
            <person name="Barry K."/>
            <person name="Detter J.C."/>
            <person name="Glavina del Rio T."/>
            <person name="Hammon N."/>
            <person name="Israni S."/>
            <person name="Dalin E."/>
            <person name="Tice H."/>
            <person name="Pitluck S."/>
            <person name="Saunders E."/>
            <person name="Brettin T."/>
            <person name="Bruce D."/>
            <person name="Han C."/>
            <person name="Tapia R."/>
            <person name="Schmutz J."/>
            <person name="Larimer F."/>
            <person name="Land M."/>
            <person name="Hauser L."/>
            <person name="Kyrpides N."/>
            <person name="Kim E."/>
            <person name="Lovley D."/>
            <person name="Richardson P."/>
        </authorList>
    </citation>
    <scope>NUCLEOTIDE SEQUENCE [LARGE SCALE GENOMIC DNA]</scope>
    <source>
        <strain evidence="9">DSM 2379 / NBRC 103807 / OttBd1</strain>
    </source>
</reference>
<dbReference type="eggNOG" id="COG0697">
    <property type="taxonomic scope" value="Bacteria"/>
</dbReference>
<name>A1AQI7_PELPD</name>
<feature type="domain" description="EamA" evidence="7">
    <location>
        <begin position="155"/>
        <end position="291"/>
    </location>
</feature>
<keyword evidence="5 6" id="KW-0472">Membrane</keyword>
<dbReference type="EMBL" id="CP000482">
    <property type="protein sequence ID" value="ABK99607.1"/>
    <property type="molecule type" value="Genomic_DNA"/>
</dbReference>
<comment type="similarity">
    <text evidence="2">Belongs to the EamA transporter family.</text>
</comment>
<dbReference type="Gene3D" id="1.10.3730.20">
    <property type="match status" value="1"/>
</dbReference>